<dbReference type="InterPro" id="IPR018711">
    <property type="entry name" value="NAGPA"/>
</dbReference>
<name>A0A420W4F6_9SPHI</name>
<dbReference type="Pfam" id="PF09992">
    <property type="entry name" value="NAGPA"/>
    <property type="match status" value="1"/>
</dbReference>
<dbReference type="OrthoDB" id="9791820at2"/>
<dbReference type="EMBL" id="RBWS01000001">
    <property type="protein sequence ID" value="RKO73476.1"/>
    <property type="molecule type" value="Genomic_DNA"/>
</dbReference>
<accession>A0A420W4F6</accession>
<evidence type="ECO:0000259" key="1">
    <source>
        <dbReference type="Pfam" id="PF09992"/>
    </source>
</evidence>
<evidence type="ECO:0000313" key="3">
    <source>
        <dbReference type="Proteomes" id="UP000282423"/>
    </source>
</evidence>
<dbReference type="Proteomes" id="UP000282423">
    <property type="component" value="Unassembled WGS sequence"/>
</dbReference>
<dbReference type="PROSITE" id="PS51257">
    <property type="entry name" value="PROKAR_LIPOPROTEIN"/>
    <property type="match status" value="1"/>
</dbReference>
<keyword evidence="3" id="KW-1185">Reference proteome</keyword>
<organism evidence="2 3">
    <name type="scientific">Sphingobacterium puteale</name>
    <dbReference type="NCBI Taxonomy" id="2420510"/>
    <lineage>
        <taxon>Bacteria</taxon>
        <taxon>Pseudomonadati</taxon>
        <taxon>Bacteroidota</taxon>
        <taxon>Sphingobacteriia</taxon>
        <taxon>Sphingobacteriales</taxon>
        <taxon>Sphingobacteriaceae</taxon>
        <taxon>Sphingobacterium</taxon>
    </lineage>
</organism>
<sequence length="330" mass="35999">MKKNLLNGLTGMGLMLALFFTSFVSCKKRDDYPKFNEKKEEIVPDDIIPPDNKIEKITQKIMNQADVIGVFQMDSTVTLADGLQRSHIRFLNKLNQPTSIQILEIDLKKKIVPYVMGAFDDNLYVAQPIPDMAKYNEASSGGELLAAINGATVATYSYIKNGRKINISTTSGKEKTRPFFAVQFDGTSFIGNCFDTVQFNFEPYDINRFKGLISGTGWLQYRGAVIVSTSAVVQANTALGLSSDKSTLYAVVVDGASGSFSVGMTFNDLARVMKSIGSYDAFVLNSGNASVMTQRQFSAGSVGQTVWNVVNRPPASMVGSLNGVGFVKMK</sequence>
<feature type="domain" description="Phosphodiester glycosidase" evidence="1">
    <location>
        <begin position="146"/>
        <end position="302"/>
    </location>
</feature>
<comment type="caution">
    <text evidence="2">The sequence shown here is derived from an EMBL/GenBank/DDBJ whole genome shotgun (WGS) entry which is preliminary data.</text>
</comment>
<proteinExistence type="predicted"/>
<keyword evidence="2" id="KW-0378">Hydrolase</keyword>
<dbReference type="AlphaFoldDB" id="A0A420W4F6"/>
<gene>
    <name evidence="2" type="ORF">D7322_02120</name>
</gene>
<dbReference type="GO" id="GO:0016798">
    <property type="term" value="F:hydrolase activity, acting on glycosyl bonds"/>
    <property type="evidence" value="ECO:0007669"/>
    <property type="project" value="UniProtKB-KW"/>
</dbReference>
<dbReference type="RefSeq" id="WP_121120842.1">
    <property type="nucleotide sequence ID" value="NZ_RBWS01000001.1"/>
</dbReference>
<evidence type="ECO:0000313" key="2">
    <source>
        <dbReference type="EMBL" id="RKO73476.1"/>
    </source>
</evidence>
<reference evidence="2 3" key="1">
    <citation type="submission" date="2018-10" db="EMBL/GenBank/DDBJ databases">
        <title>Sphingobacterium sp. M05W1-28.</title>
        <authorList>
            <person name="Cai H."/>
        </authorList>
    </citation>
    <scope>NUCLEOTIDE SEQUENCE [LARGE SCALE GENOMIC DNA]</scope>
    <source>
        <strain evidence="2 3">M05W1-28</strain>
    </source>
</reference>
<protein>
    <submittedName>
        <fullName evidence="2">Phosphodiester glycosidase family protein</fullName>
    </submittedName>
</protein>
<keyword evidence="2" id="KW-0326">Glycosidase</keyword>